<proteinExistence type="predicted"/>
<dbReference type="EMBL" id="GBRH01210978">
    <property type="protein sequence ID" value="JAD86917.1"/>
    <property type="molecule type" value="Transcribed_RNA"/>
</dbReference>
<protein>
    <submittedName>
        <fullName evidence="1">Uncharacterized protein</fullName>
    </submittedName>
</protein>
<accession>A0A0A9DT18</accession>
<evidence type="ECO:0000313" key="1">
    <source>
        <dbReference type="EMBL" id="JAD86917.1"/>
    </source>
</evidence>
<sequence length="52" mass="5516">MTTTTGAGKSAASSLGLGFGPKNWGNFEDFLGLLFARVSGLESMLRFCNFLP</sequence>
<dbReference type="AlphaFoldDB" id="A0A0A9DT18"/>
<reference evidence="1" key="2">
    <citation type="journal article" date="2015" name="Data Brief">
        <title>Shoot transcriptome of the giant reed, Arundo donax.</title>
        <authorList>
            <person name="Barrero R.A."/>
            <person name="Guerrero F.D."/>
            <person name="Moolhuijzen P."/>
            <person name="Goolsby J.A."/>
            <person name="Tidwell J."/>
            <person name="Bellgard S.E."/>
            <person name="Bellgard M.I."/>
        </authorList>
    </citation>
    <scope>NUCLEOTIDE SEQUENCE</scope>
    <source>
        <tissue evidence="1">Shoot tissue taken approximately 20 cm above the soil surface</tissue>
    </source>
</reference>
<name>A0A0A9DT18_ARUDO</name>
<organism evidence="1">
    <name type="scientific">Arundo donax</name>
    <name type="common">Giant reed</name>
    <name type="synonym">Donax arundinaceus</name>
    <dbReference type="NCBI Taxonomy" id="35708"/>
    <lineage>
        <taxon>Eukaryota</taxon>
        <taxon>Viridiplantae</taxon>
        <taxon>Streptophyta</taxon>
        <taxon>Embryophyta</taxon>
        <taxon>Tracheophyta</taxon>
        <taxon>Spermatophyta</taxon>
        <taxon>Magnoliopsida</taxon>
        <taxon>Liliopsida</taxon>
        <taxon>Poales</taxon>
        <taxon>Poaceae</taxon>
        <taxon>PACMAD clade</taxon>
        <taxon>Arundinoideae</taxon>
        <taxon>Arundineae</taxon>
        <taxon>Arundo</taxon>
    </lineage>
</organism>
<reference evidence="1" key="1">
    <citation type="submission" date="2014-09" db="EMBL/GenBank/DDBJ databases">
        <authorList>
            <person name="Magalhaes I.L.F."/>
            <person name="Oliveira U."/>
            <person name="Santos F.R."/>
            <person name="Vidigal T.H.D.A."/>
            <person name="Brescovit A.D."/>
            <person name="Santos A.J."/>
        </authorList>
    </citation>
    <scope>NUCLEOTIDE SEQUENCE</scope>
    <source>
        <tissue evidence="1">Shoot tissue taken approximately 20 cm above the soil surface</tissue>
    </source>
</reference>